<dbReference type="InterPro" id="IPR001753">
    <property type="entry name" value="Enoyl-CoA_hydra/iso"/>
</dbReference>
<dbReference type="PANTHER" id="PTHR42964">
    <property type="entry name" value="ENOYL-COA HYDRATASE"/>
    <property type="match status" value="1"/>
</dbReference>
<dbReference type="InterPro" id="IPR014748">
    <property type="entry name" value="Enoyl-CoA_hydra_C"/>
</dbReference>
<dbReference type="Pfam" id="PF00378">
    <property type="entry name" value="ECH_1"/>
    <property type="match status" value="1"/>
</dbReference>
<dbReference type="CDD" id="cd06558">
    <property type="entry name" value="crotonase-like"/>
    <property type="match status" value="1"/>
</dbReference>
<dbReference type="InterPro" id="IPR029045">
    <property type="entry name" value="ClpP/crotonase-like_dom_sf"/>
</dbReference>
<evidence type="ECO:0000313" key="3">
    <source>
        <dbReference type="Proteomes" id="UP001139522"/>
    </source>
</evidence>
<accession>A0ABT5WBG7</accession>
<dbReference type="Proteomes" id="UP001139522">
    <property type="component" value="Unassembled WGS sequence"/>
</dbReference>
<evidence type="ECO:0000256" key="1">
    <source>
        <dbReference type="ARBA" id="ARBA00005254"/>
    </source>
</evidence>
<organism evidence="2 3">
    <name type="scientific">Marinomonas maritima</name>
    <dbReference type="NCBI Taxonomy" id="2940935"/>
    <lineage>
        <taxon>Bacteria</taxon>
        <taxon>Pseudomonadati</taxon>
        <taxon>Pseudomonadota</taxon>
        <taxon>Gammaproteobacteria</taxon>
        <taxon>Oceanospirillales</taxon>
        <taxon>Oceanospirillaceae</taxon>
        <taxon>Marinomonas</taxon>
    </lineage>
</organism>
<comment type="similarity">
    <text evidence="1">Belongs to the enoyl-CoA hydratase/isomerase family.</text>
</comment>
<dbReference type="EMBL" id="JAMZEG020000001">
    <property type="protein sequence ID" value="MDE8602167.1"/>
    <property type="molecule type" value="Genomic_DNA"/>
</dbReference>
<evidence type="ECO:0000313" key="2">
    <source>
        <dbReference type="EMBL" id="MDE8602167.1"/>
    </source>
</evidence>
<dbReference type="RefSeq" id="WP_112137474.1">
    <property type="nucleotide sequence ID" value="NZ_JAMZEG020000001.1"/>
</dbReference>
<dbReference type="Gene3D" id="1.10.12.10">
    <property type="entry name" value="Lyase 2-enoyl-coa Hydratase, Chain A, domain 2"/>
    <property type="match status" value="1"/>
</dbReference>
<reference evidence="2" key="1">
    <citation type="submission" date="2023-01" db="EMBL/GenBank/DDBJ databases">
        <title>Psychroserpens sp. MSW6 and Marinomonas sp. RSW2, isolated from seawater.</title>
        <authorList>
            <person name="Kristyanto S."/>
            <person name="Jung J."/>
            <person name="Kim J.M."/>
            <person name="Jeon C.O."/>
        </authorList>
    </citation>
    <scope>NUCLEOTIDE SEQUENCE</scope>
    <source>
        <strain evidence="2">RSW2</strain>
    </source>
</reference>
<dbReference type="InterPro" id="IPR051683">
    <property type="entry name" value="Enoyl-CoA_Hydratase/Isomerase"/>
</dbReference>
<dbReference type="PANTHER" id="PTHR42964:SF1">
    <property type="entry name" value="POLYKETIDE BIOSYNTHESIS ENOYL-COA HYDRATASE PKSH-RELATED"/>
    <property type="match status" value="1"/>
</dbReference>
<dbReference type="Gene3D" id="3.90.226.10">
    <property type="entry name" value="2-enoyl-CoA Hydratase, Chain A, domain 1"/>
    <property type="match status" value="1"/>
</dbReference>
<keyword evidence="3" id="KW-1185">Reference proteome</keyword>
<comment type="caution">
    <text evidence="2">The sequence shown here is derived from an EMBL/GenBank/DDBJ whole genome shotgun (WGS) entry which is preliminary data.</text>
</comment>
<protein>
    <submittedName>
        <fullName evidence="2">Enoyl-CoA hydratase-related protein</fullName>
    </submittedName>
</protein>
<dbReference type="SUPFAM" id="SSF52096">
    <property type="entry name" value="ClpP/crotonase"/>
    <property type="match status" value="1"/>
</dbReference>
<sequence length="288" mass="31280">MTHYSSKPTQKLKDSVADSATEAAVILHYPQAGVAELILNRPAKHNAFDDLIIQQLLDKLAEATANTQLRLLILRSNGKHFSAGADLNWMQRMAHNSHADNLADAQQLAKLMQTLNSFRTPTLALVQGAAYGGAVGLAACCDIVIASEDARFCLSEVKIGLIPAVISPYVIRAIGERQARRYFLSAEVIQAEQAQSMGLVHELVSAPAELASAAQRFIQQLSHNSPQAMVAAKALIFTVSQQPIDQSVIAITAHSIADIRVSTEGQEGLNAFLNKRRPQWLPEENQDV</sequence>
<proteinExistence type="inferred from homology"/>
<gene>
    <name evidence="2" type="ORF">M3I01_004395</name>
</gene>
<name>A0ABT5WBG7_9GAMM</name>